<dbReference type="InterPro" id="IPR011990">
    <property type="entry name" value="TPR-like_helical_dom_sf"/>
</dbReference>
<evidence type="ECO:0000259" key="1">
    <source>
        <dbReference type="PROSITE" id="PS50011"/>
    </source>
</evidence>
<reference evidence="2" key="2">
    <citation type="journal article" date="2022" name="Microbiol. Resour. Announc.">
        <title>Whole-Genome Sequence of Entomortierella parvispora E1425, a Mucoromycotan Fungus Associated with Burkholderiaceae-Related Endosymbiotic Bacteria.</title>
        <authorList>
            <person name="Herlambang A."/>
            <person name="Guo Y."/>
            <person name="Takashima Y."/>
            <person name="Narisawa K."/>
            <person name="Ohta H."/>
            <person name="Nishizawa T."/>
        </authorList>
    </citation>
    <scope>NUCLEOTIDE SEQUENCE</scope>
    <source>
        <strain evidence="2">E1425</strain>
    </source>
</reference>
<dbReference type="InterPro" id="IPR052748">
    <property type="entry name" value="ISR_Activator"/>
</dbReference>
<dbReference type="Gene3D" id="1.25.40.10">
    <property type="entry name" value="Tetratricopeptide repeat domain"/>
    <property type="match status" value="1"/>
</dbReference>
<accession>A0A9P3HJ54</accession>
<dbReference type="GO" id="GO:0005524">
    <property type="term" value="F:ATP binding"/>
    <property type="evidence" value="ECO:0007669"/>
    <property type="project" value="InterPro"/>
</dbReference>
<dbReference type="SMART" id="SM00220">
    <property type="entry name" value="S_TKc"/>
    <property type="match status" value="1"/>
</dbReference>
<name>A0A9P3HJ54_9FUNG</name>
<sequence length="486" mass="53698">MKFVAQLAHQHIIQCYGVDRDSSYLYIITDYAEGGNLKQAAPGLNWEDKKRIIIEVALGLVYLHSHDIIHRDIKGGNILLTKKNEVKLCDFGIAKITASATCACSVGRHQITESKGTPGYMAPELRGSTTPAYSFKTDIYALGKVMQDLVRGSEIPPDYMAVMESCLDNDPKKRPSAKKIVEAFCGVHWFQEMNNKGDERCDTPDDKVKTTRILSADEEFYMACNVFSGVNADVDHAGAVELFMRSARKGHTRAQIALSYCYRHGIGILSDPAEAVNWLQAAADQGSAPAQTALGRIYLNGSMGVRQDFGRALDLLQAAASQGHIGACTSLAEVNLTGTGVHSDETEAMRWFRKAAEGGDAFAQARMGQIYYFGRGVEKDYAKSMNFLLMAASQEQTMAYLLLADMYRFGRGVSQDDEKAVDWWLKAAERGDMNAQYNVGVRLVKGIGVEKNTINGRNWLAKAKLQGHEMARCLLKAIDQEIKRTF</sequence>
<dbReference type="InterPro" id="IPR011009">
    <property type="entry name" value="Kinase-like_dom_sf"/>
</dbReference>
<feature type="domain" description="Protein kinase" evidence="1">
    <location>
        <begin position="1"/>
        <end position="190"/>
    </location>
</feature>
<dbReference type="Pfam" id="PF00069">
    <property type="entry name" value="Pkinase"/>
    <property type="match status" value="1"/>
</dbReference>
<protein>
    <recommendedName>
        <fullName evidence="1">Protein kinase domain-containing protein</fullName>
    </recommendedName>
</protein>
<dbReference type="PROSITE" id="PS50011">
    <property type="entry name" value="PROTEIN_KINASE_DOM"/>
    <property type="match status" value="1"/>
</dbReference>
<keyword evidence="3" id="KW-1185">Reference proteome</keyword>
<proteinExistence type="predicted"/>
<organism evidence="2 3">
    <name type="scientific">Entomortierella parvispora</name>
    <dbReference type="NCBI Taxonomy" id="205924"/>
    <lineage>
        <taxon>Eukaryota</taxon>
        <taxon>Fungi</taxon>
        <taxon>Fungi incertae sedis</taxon>
        <taxon>Mucoromycota</taxon>
        <taxon>Mortierellomycotina</taxon>
        <taxon>Mortierellomycetes</taxon>
        <taxon>Mortierellales</taxon>
        <taxon>Mortierellaceae</taxon>
        <taxon>Entomortierella</taxon>
    </lineage>
</organism>
<dbReference type="Proteomes" id="UP000827284">
    <property type="component" value="Unassembled WGS sequence"/>
</dbReference>
<dbReference type="InterPro" id="IPR006597">
    <property type="entry name" value="Sel1-like"/>
</dbReference>
<dbReference type="EMBL" id="BQFW01000013">
    <property type="protein sequence ID" value="GJJ77488.1"/>
    <property type="molecule type" value="Genomic_DNA"/>
</dbReference>
<dbReference type="InterPro" id="IPR008271">
    <property type="entry name" value="Ser/Thr_kinase_AS"/>
</dbReference>
<dbReference type="PANTHER" id="PTHR45011:SF1">
    <property type="entry name" value="DAP3-BINDING CELL DEATH ENHANCER 1"/>
    <property type="match status" value="1"/>
</dbReference>
<dbReference type="PROSITE" id="PS00108">
    <property type="entry name" value="PROTEIN_KINASE_ST"/>
    <property type="match status" value="1"/>
</dbReference>
<dbReference type="AlphaFoldDB" id="A0A9P3HJ54"/>
<dbReference type="PANTHER" id="PTHR45011">
    <property type="entry name" value="DAP3-BINDING CELL DEATH ENHANCER 1"/>
    <property type="match status" value="1"/>
</dbReference>
<dbReference type="OrthoDB" id="2390637at2759"/>
<evidence type="ECO:0000313" key="2">
    <source>
        <dbReference type="EMBL" id="GJJ77488.1"/>
    </source>
</evidence>
<dbReference type="Pfam" id="PF08238">
    <property type="entry name" value="Sel1"/>
    <property type="match status" value="6"/>
</dbReference>
<dbReference type="CDD" id="cd14014">
    <property type="entry name" value="STKc_PknB_like"/>
    <property type="match status" value="1"/>
</dbReference>
<reference evidence="2" key="1">
    <citation type="submission" date="2021-11" db="EMBL/GenBank/DDBJ databases">
        <authorList>
            <person name="Herlambang A."/>
            <person name="Guo Y."/>
            <person name="Takashima Y."/>
            <person name="Nishizawa T."/>
        </authorList>
    </citation>
    <scope>NUCLEOTIDE SEQUENCE</scope>
    <source>
        <strain evidence="2">E1425</strain>
    </source>
</reference>
<dbReference type="GO" id="GO:0004672">
    <property type="term" value="F:protein kinase activity"/>
    <property type="evidence" value="ECO:0007669"/>
    <property type="project" value="InterPro"/>
</dbReference>
<dbReference type="SUPFAM" id="SSF81901">
    <property type="entry name" value="HCP-like"/>
    <property type="match status" value="2"/>
</dbReference>
<dbReference type="InterPro" id="IPR000719">
    <property type="entry name" value="Prot_kinase_dom"/>
</dbReference>
<dbReference type="SMART" id="SM00671">
    <property type="entry name" value="SEL1"/>
    <property type="match status" value="6"/>
</dbReference>
<comment type="caution">
    <text evidence="2">The sequence shown here is derived from an EMBL/GenBank/DDBJ whole genome shotgun (WGS) entry which is preliminary data.</text>
</comment>
<dbReference type="SUPFAM" id="SSF56112">
    <property type="entry name" value="Protein kinase-like (PK-like)"/>
    <property type="match status" value="1"/>
</dbReference>
<gene>
    <name evidence="2" type="ORF">EMPS_09847</name>
</gene>
<dbReference type="Gene3D" id="1.10.510.10">
    <property type="entry name" value="Transferase(Phosphotransferase) domain 1"/>
    <property type="match status" value="1"/>
</dbReference>
<evidence type="ECO:0000313" key="3">
    <source>
        <dbReference type="Proteomes" id="UP000827284"/>
    </source>
</evidence>